<dbReference type="InterPro" id="IPR043972">
    <property type="entry name" value="FUZ/MON1/HPS1_longin_1"/>
</dbReference>
<organism evidence="8 9">
    <name type="scientific">Suillus subaureus</name>
    <dbReference type="NCBI Taxonomy" id="48587"/>
    <lineage>
        <taxon>Eukaryota</taxon>
        <taxon>Fungi</taxon>
        <taxon>Dikarya</taxon>
        <taxon>Basidiomycota</taxon>
        <taxon>Agaricomycotina</taxon>
        <taxon>Agaricomycetes</taxon>
        <taxon>Agaricomycetidae</taxon>
        <taxon>Boletales</taxon>
        <taxon>Suillineae</taxon>
        <taxon>Suillaceae</taxon>
        <taxon>Suillus</taxon>
    </lineage>
</organism>
<comment type="similarity">
    <text evidence="3">Belongs to the MON1/SAND family.</text>
</comment>
<keyword evidence="3" id="KW-0813">Transport</keyword>
<feature type="domain" description="FUZ/MON1/HPS1 first Longin" evidence="5">
    <location>
        <begin position="142"/>
        <end position="265"/>
    </location>
</feature>
<name>A0A9P7JHI8_9AGAM</name>
<feature type="compositionally biased region" description="Basic and acidic residues" evidence="4">
    <location>
        <begin position="110"/>
        <end position="122"/>
    </location>
</feature>
<feature type="region of interest" description="Disordered" evidence="4">
    <location>
        <begin position="385"/>
        <end position="414"/>
    </location>
</feature>
<dbReference type="GO" id="GO:0032585">
    <property type="term" value="C:multivesicular body membrane"/>
    <property type="evidence" value="ECO:0007669"/>
    <property type="project" value="UniProtKB-SubCell"/>
</dbReference>
<dbReference type="InterPro" id="IPR043970">
    <property type="entry name" value="FUZ/MON1/HPS1_longin_3"/>
</dbReference>
<evidence type="ECO:0000256" key="1">
    <source>
        <dbReference type="ARBA" id="ARBA00004380"/>
    </source>
</evidence>
<keyword evidence="3" id="KW-0967">Endosome</keyword>
<dbReference type="GO" id="GO:0016192">
    <property type="term" value="P:vesicle-mediated transport"/>
    <property type="evidence" value="ECO:0007669"/>
    <property type="project" value="InterPro"/>
</dbReference>
<dbReference type="PANTHER" id="PTHR13027">
    <property type="entry name" value="SAND PROTEIN-RELATED"/>
    <property type="match status" value="1"/>
</dbReference>
<proteinExistence type="inferred from homology"/>
<comment type="function">
    <text evidence="3">Required for multiple vacuole delivery pathways including the cytoplasm to vacuole transport (Cvt), autophagy, pexophagy and endocytosis.</text>
</comment>
<dbReference type="InterPro" id="IPR004353">
    <property type="entry name" value="Mon1"/>
</dbReference>
<evidence type="ECO:0000313" key="9">
    <source>
        <dbReference type="Proteomes" id="UP000807769"/>
    </source>
</evidence>
<dbReference type="GO" id="GO:0006623">
    <property type="term" value="P:protein targeting to vacuole"/>
    <property type="evidence" value="ECO:0007669"/>
    <property type="project" value="UniProtKB-UniRule"/>
</dbReference>
<dbReference type="PRINTS" id="PR01546">
    <property type="entry name" value="YEAST73DUF"/>
</dbReference>
<feature type="region of interest" description="Disordered" evidence="4">
    <location>
        <begin position="108"/>
        <end position="133"/>
    </location>
</feature>
<feature type="domain" description="FUZ/MON1/HPS1 second Longin" evidence="6">
    <location>
        <begin position="305"/>
        <end position="377"/>
    </location>
</feature>
<dbReference type="Proteomes" id="UP000807769">
    <property type="component" value="Unassembled WGS sequence"/>
</dbReference>
<dbReference type="Pfam" id="PF19037">
    <property type="entry name" value="Fuz_longin_2"/>
    <property type="match status" value="1"/>
</dbReference>
<dbReference type="AlphaFoldDB" id="A0A9P7JHI8"/>
<evidence type="ECO:0000259" key="6">
    <source>
        <dbReference type="Pfam" id="PF19037"/>
    </source>
</evidence>
<feature type="region of interest" description="Disordered" evidence="4">
    <location>
        <begin position="1"/>
        <end position="33"/>
    </location>
</feature>
<reference evidence="8" key="1">
    <citation type="journal article" date="2020" name="New Phytol.">
        <title>Comparative genomics reveals dynamic genome evolution in host specialist ectomycorrhizal fungi.</title>
        <authorList>
            <person name="Lofgren L.A."/>
            <person name="Nguyen N.H."/>
            <person name="Vilgalys R."/>
            <person name="Ruytinx J."/>
            <person name="Liao H.L."/>
            <person name="Branco S."/>
            <person name="Kuo A."/>
            <person name="LaButti K."/>
            <person name="Lipzen A."/>
            <person name="Andreopoulos W."/>
            <person name="Pangilinan J."/>
            <person name="Riley R."/>
            <person name="Hundley H."/>
            <person name="Na H."/>
            <person name="Barry K."/>
            <person name="Grigoriev I.V."/>
            <person name="Stajich J.E."/>
            <person name="Kennedy P.G."/>
        </authorList>
    </citation>
    <scope>NUCLEOTIDE SEQUENCE</scope>
    <source>
        <strain evidence="8">MN1</strain>
    </source>
</reference>
<feature type="domain" description="FUZ/MON1/HPS1 third Longin" evidence="7">
    <location>
        <begin position="478"/>
        <end position="581"/>
    </location>
</feature>
<dbReference type="PANTHER" id="PTHR13027:SF7">
    <property type="entry name" value="VACUOLAR FUSION PROTEIN MON1 HOMOLOG"/>
    <property type="match status" value="1"/>
</dbReference>
<dbReference type="GO" id="GO:0000329">
    <property type="term" value="C:fungal-type vacuole membrane"/>
    <property type="evidence" value="ECO:0007669"/>
    <property type="project" value="TreeGrafter"/>
</dbReference>
<evidence type="ECO:0000259" key="7">
    <source>
        <dbReference type="Pfam" id="PF19038"/>
    </source>
</evidence>
<dbReference type="GO" id="GO:0006914">
    <property type="term" value="P:autophagy"/>
    <property type="evidence" value="ECO:0007669"/>
    <property type="project" value="UniProtKB-UniRule"/>
</dbReference>
<keyword evidence="3" id="KW-0472">Membrane</keyword>
<keyword evidence="3" id="KW-0653">Protein transport</keyword>
<dbReference type="RefSeq" id="XP_041197288.1">
    <property type="nucleotide sequence ID" value="XM_041342117.1"/>
</dbReference>
<protein>
    <recommendedName>
        <fullName evidence="2 3">Vacuolar fusion protein MON1</fullName>
    </recommendedName>
</protein>
<dbReference type="Pfam" id="PF19038">
    <property type="entry name" value="Fuz_longin_3"/>
    <property type="match status" value="1"/>
</dbReference>
<comment type="caution">
    <text evidence="8">The sequence shown here is derived from an EMBL/GenBank/DDBJ whole genome shotgun (WGS) entry which is preliminary data.</text>
</comment>
<keyword evidence="9" id="KW-1185">Reference proteome</keyword>
<evidence type="ECO:0000256" key="3">
    <source>
        <dbReference type="RuleBase" id="RU367048"/>
    </source>
</evidence>
<gene>
    <name evidence="8" type="ORF">BJ212DRAFT_1574743</name>
</gene>
<evidence type="ECO:0000256" key="4">
    <source>
        <dbReference type="SAM" id="MobiDB-lite"/>
    </source>
</evidence>
<feature type="compositionally biased region" description="Polar residues" evidence="4">
    <location>
        <begin position="387"/>
        <end position="414"/>
    </location>
</feature>
<feature type="compositionally biased region" description="Polar residues" evidence="4">
    <location>
        <begin position="1"/>
        <end position="14"/>
    </location>
</feature>
<dbReference type="GeneID" id="64636133"/>
<dbReference type="InterPro" id="IPR043971">
    <property type="entry name" value="FUZ/MON1/HPS1_longin_2"/>
</dbReference>
<keyword evidence="3" id="KW-0072">Autophagy</keyword>
<comment type="subcellular location">
    <subcellularLocation>
        <location evidence="3">Endosome</location>
        <location evidence="3">Multivesicular body membrane</location>
        <topology evidence="3">Peripheral membrane protein</topology>
    </subcellularLocation>
    <subcellularLocation>
        <location evidence="1 3">Prevacuolar compartment membrane</location>
        <topology evidence="1 3">Peripheral membrane protein</topology>
    </subcellularLocation>
    <subcellularLocation>
        <location evidence="3">Vacuole membrane</location>
        <topology evidence="3">Peripheral membrane protein</topology>
    </subcellularLocation>
</comment>
<accession>A0A9P7JHI8</accession>
<dbReference type="OrthoDB" id="272411at2759"/>
<sequence length="600" mass="66203">MTSARSQTTPSSPHNLVIPPVLHSPPSLSNIKDHHFSTGNLSVTTPGLESSASSVTNLDLNDGILVHEVDPEVDTTHSEDTTAVGQIDDVADEESRKNLRDHLRRTLSVQREKSDAKRKADGSLEISPVSPDTTLEGHRPREYFVLTDAGKPVFTSRPAGQDAENLSSIMGIVQALLSVFLDDGDKLRCINAGRLRITFLLRSPLYYVCASSWGEPESVARSHLEYLHLQILSIVTASQLRRIFERRTNFDLRRLLDGSEPFMFSLLARMELDLAMATSSLNCLQLDQSLRARVAEALVPTSKMKDTLYIILVARGQVITLVRPKKHSIHPADIHILVNTVYSPSIINSPASASWIPVCLPKFNPAGFVNAYITFLHRPDADHKSYQRTAPENNESADTTGASHVTENSQGTTSRHTIIEDSGIGLVCISGGGEFETVRAWCDIVTQKLNDDGSLDALARAVDTGKTSYFASQLGIPGLRHFVYKSRSHVQITLPAFEEPYDTLDAKRRIVTLYQIVHDAIHAKSGQTGNLKLQYIRTEKEIVMGWITQPFELYVVLSPRLPKAAVINAANAVTRWVKKEEGTTFLEGCPGLLIVLDGLY</sequence>
<evidence type="ECO:0000313" key="8">
    <source>
        <dbReference type="EMBL" id="KAG1822882.1"/>
    </source>
</evidence>
<dbReference type="Pfam" id="PF19036">
    <property type="entry name" value="Fuz_longin_1"/>
    <property type="match status" value="1"/>
</dbReference>
<dbReference type="EMBL" id="JABBWG010000005">
    <property type="protein sequence ID" value="KAG1822882.1"/>
    <property type="molecule type" value="Genomic_DNA"/>
</dbReference>
<dbReference type="GO" id="GO:0035658">
    <property type="term" value="C:Mon1-Ccz1 complex"/>
    <property type="evidence" value="ECO:0007669"/>
    <property type="project" value="TreeGrafter"/>
</dbReference>
<keyword evidence="3" id="KW-0926">Vacuole</keyword>
<evidence type="ECO:0000256" key="2">
    <source>
        <dbReference type="ARBA" id="ARBA00018132"/>
    </source>
</evidence>
<evidence type="ECO:0000259" key="5">
    <source>
        <dbReference type="Pfam" id="PF19036"/>
    </source>
</evidence>